<dbReference type="PROSITE" id="PS50861">
    <property type="entry name" value="AA_TRNA_LIGASE_II_GLYAB"/>
    <property type="match status" value="1"/>
</dbReference>
<dbReference type="EMBL" id="VUOD01000008">
    <property type="protein sequence ID" value="KAA2284275.1"/>
    <property type="molecule type" value="Genomic_DNA"/>
</dbReference>
<dbReference type="Pfam" id="PF02092">
    <property type="entry name" value="tRNA_synt_2f"/>
    <property type="match status" value="1"/>
</dbReference>
<dbReference type="AlphaFoldDB" id="A0A5B2Z8R8"/>
<keyword evidence="6 11" id="KW-0547">Nucleotide-binding</keyword>
<evidence type="ECO:0000256" key="6">
    <source>
        <dbReference type="ARBA" id="ARBA00022741"/>
    </source>
</evidence>
<evidence type="ECO:0000313" key="13">
    <source>
        <dbReference type="EMBL" id="KAA2284275.1"/>
    </source>
</evidence>
<keyword evidence="9 11" id="KW-0030">Aminoacyl-tRNA synthetase</keyword>
<dbReference type="EC" id="6.1.1.14" evidence="11"/>
<comment type="similarity">
    <text evidence="2 11">Belongs to the class-II aminoacyl-tRNA synthetase family.</text>
</comment>
<keyword evidence="5 11" id="KW-0436">Ligase</keyword>
<proteinExistence type="inferred from homology"/>
<dbReference type="RefSeq" id="WP_149861137.1">
    <property type="nucleotide sequence ID" value="NZ_VUOD01000008.1"/>
</dbReference>
<dbReference type="NCBIfam" id="TIGR00211">
    <property type="entry name" value="glyS"/>
    <property type="match status" value="1"/>
</dbReference>
<gene>
    <name evidence="11" type="primary">glyS</name>
    <name evidence="13" type="ORF">F0415_10295</name>
</gene>
<keyword evidence="7 11" id="KW-0067">ATP-binding</keyword>
<keyword evidence="4 11" id="KW-0963">Cytoplasm</keyword>
<evidence type="ECO:0000256" key="9">
    <source>
        <dbReference type="ARBA" id="ARBA00023146"/>
    </source>
</evidence>
<accession>A0A5B2Z8R8</accession>
<evidence type="ECO:0000256" key="8">
    <source>
        <dbReference type="ARBA" id="ARBA00022917"/>
    </source>
</evidence>
<evidence type="ECO:0000256" key="2">
    <source>
        <dbReference type="ARBA" id="ARBA00008226"/>
    </source>
</evidence>
<dbReference type="PRINTS" id="PR01045">
    <property type="entry name" value="TRNASYNTHGB"/>
</dbReference>
<dbReference type="Pfam" id="PF05746">
    <property type="entry name" value="DALR_1"/>
    <property type="match status" value="1"/>
</dbReference>
<evidence type="ECO:0000256" key="5">
    <source>
        <dbReference type="ARBA" id="ARBA00022598"/>
    </source>
</evidence>
<name>A0A5B2Z8R8_9GAMM</name>
<dbReference type="GO" id="GO:0004820">
    <property type="term" value="F:glycine-tRNA ligase activity"/>
    <property type="evidence" value="ECO:0007669"/>
    <property type="project" value="UniProtKB-UniRule"/>
</dbReference>
<evidence type="ECO:0000256" key="10">
    <source>
        <dbReference type="ARBA" id="ARBA00047937"/>
    </source>
</evidence>
<reference evidence="13 14" key="1">
    <citation type="submission" date="2019-09" db="EMBL/GenBank/DDBJ databases">
        <title>Arenimonas chukotkensis sp. nov., a bacterium isolated from Chukotka hot spring, Arctic region, Russia.</title>
        <authorList>
            <person name="Zayulina K.S."/>
            <person name="Prokofeva M.I."/>
            <person name="Elcheninov A.G."/>
            <person name="Novikov A."/>
            <person name="Kochetkova T.V."/>
            <person name="Kublanov I.V."/>
        </authorList>
    </citation>
    <scope>NUCLEOTIDE SEQUENCE [LARGE SCALE GENOMIC DNA]</scope>
    <source>
        <strain evidence="13 14">3729k</strain>
    </source>
</reference>
<keyword evidence="14" id="KW-1185">Reference proteome</keyword>
<keyword evidence="8 11" id="KW-0648">Protein biosynthesis</keyword>
<comment type="catalytic activity">
    <reaction evidence="10 11">
        <text>tRNA(Gly) + glycine + ATP = glycyl-tRNA(Gly) + AMP + diphosphate</text>
        <dbReference type="Rhea" id="RHEA:16013"/>
        <dbReference type="Rhea" id="RHEA-COMP:9664"/>
        <dbReference type="Rhea" id="RHEA-COMP:9683"/>
        <dbReference type="ChEBI" id="CHEBI:30616"/>
        <dbReference type="ChEBI" id="CHEBI:33019"/>
        <dbReference type="ChEBI" id="CHEBI:57305"/>
        <dbReference type="ChEBI" id="CHEBI:78442"/>
        <dbReference type="ChEBI" id="CHEBI:78522"/>
        <dbReference type="ChEBI" id="CHEBI:456215"/>
        <dbReference type="EC" id="6.1.1.14"/>
    </reaction>
</comment>
<evidence type="ECO:0000256" key="1">
    <source>
        <dbReference type="ARBA" id="ARBA00004496"/>
    </source>
</evidence>
<evidence type="ECO:0000256" key="7">
    <source>
        <dbReference type="ARBA" id="ARBA00022840"/>
    </source>
</evidence>
<dbReference type="PANTHER" id="PTHR30075:SF2">
    <property type="entry name" value="GLYCINE--TRNA LIGASE, CHLOROPLASTIC_MITOCHONDRIAL 2"/>
    <property type="match status" value="1"/>
</dbReference>
<reference evidence="13 14" key="2">
    <citation type="submission" date="2019-09" db="EMBL/GenBank/DDBJ databases">
        <authorList>
            <person name="Mazur A."/>
        </authorList>
    </citation>
    <scope>NUCLEOTIDE SEQUENCE [LARGE SCALE GENOMIC DNA]</scope>
    <source>
        <strain evidence="13 14">3729k</strain>
    </source>
</reference>
<dbReference type="InterPro" id="IPR008909">
    <property type="entry name" value="DALR_anticod-bd"/>
</dbReference>
<evidence type="ECO:0000256" key="4">
    <source>
        <dbReference type="ARBA" id="ARBA00022490"/>
    </source>
</evidence>
<dbReference type="GO" id="GO:0006426">
    <property type="term" value="P:glycyl-tRNA aminoacylation"/>
    <property type="evidence" value="ECO:0007669"/>
    <property type="project" value="UniProtKB-UniRule"/>
</dbReference>
<feature type="domain" description="DALR anticodon binding" evidence="12">
    <location>
        <begin position="619"/>
        <end position="716"/>
    </location>
</feature>
<protein>
    <recommendedName>
        <fullName evidence="11">Glycine--tRNA ligase beta subunit</fullName>
        <ecNumber evidence="11">6.1.1.14</ecNumber>
    </recommendedName>
    <alternativeName>
        <fullName evidence="11">Glycyl-tRNA synthetase beta subunit</fullName>
        <shortName evidence="11">GlyRS</shortName>
    </alternativeName>
</protein>
<dbReference type="SUPFAM" id="SSF109604">
    <property type="entry name" value="HD-domain/PDEase-like"/>
    <property type="match status" value="1"/>
</dbReference>
<sequence>MADMLPLLVELGTEELPPKALPELAEAFHAGILQALAARRIEVAESHGGERGRALYSPRRLASWLPGVAVQQPQQFNEVMGPYLNVALDANGQPTQALLGFAQKQGVDWSKLERITDAKGMRFAYRSSRPGARTLDLLAEVVAEAVRGLPIPRPMRWGERDTAFVRPAHWLVILLGREVAPGEVLGLRADRMSRGHRFHHDKGVWLNEAGEYLQALREARVLADPRERRERIRAEIAAAARQAGGNPRVRDELLEEVNCLVEWPKAVLCSFDPEFLRVPQEALVSTMEGNQKFFPVLNAAGKLSEKFIGIANIDSKDPDEVRKGYERVIRPRFADARFFFDEDLRQGLAAMAEGLKTVTYQAKLGSVADKCARVAELAEVVALMTGADAALARRAAELGKADLQSRLVGEFPELQGIAGRHYALAAKEPEAVALAIDEAYMPRFAGDAIAPSALGKVLAVAERLDTLAGGFAAGLKPTGNKDPFALRRNALGLARTIIEGRMDIDLRALIDKAVDQVGFALVDQRRAEQAKAAEHAMAAGVAVENPRMVVGDPVSSGMATELYEFILERLRAYYVEQGVPALQFDAVAGVRPASLLDFDRRLKAIAEFARLREAASLAAANKRIRNILKKVDGQIPPQVDPQRLVEPAEHSLHKALAAALADTEPMLAKRDYVGTLKRLAQLQGPVDNFFERTLVMAEDPALRDNRLALLRQVADRFAAVAAVEQLSAG</sequence>
<evidence type="ECO:0000256" key="11">
    <source>
        <dbReference type="HAMAP-Rule" id="MF_00255"/>
    </source>
</evidence>
<comment type="caution">
    <text evidence="13">The sequence shown here is derived from an EMBL/GenBank/DDBJ whole genome shotgun (WGS) entry which is preliminary data.</text>
</comment>
<dbReference type="Proteomes" id="UP000322165">
    <property type="component" value="Unassembled WGS sequence"/>
</dbReference>
<comment type="subcellular location">
    <subcellularLocation>
        <location evidence="1 11">Cytoplasm</location>
    </subcellularLocation>
</comment>
<dbReference type="GO" id="GO:0006420">
    <property type="term" value="P:arginyl-tRNA aminoacylation"/>
    <property type="evidence" value="ECO:0007669"/>
    <property type="project" value="InterPro"/>
</dbReference>
<organism evidence="13 14">
    <name type="scientific">Arenimonas fontis</name>
    <dbReference type="NCBI Taxonomy" id="2608255"/>
    <lineage>
        <taxon>Bacteria</taxon>
        <taxon>Pseudomonadati</taxon>
        <taxon>Pseudomonadota</taxon>
        <taxon>Gammaproteobacteria</taxon>
        <taxon>Lysobacterales</taxon>
        <taxon>Lysobacteraceae</taxon>
        <taxon>Arenimonas</taxon>
    </lineage>
</organism>
<dbReference type="PANTHER" id="PTHR30075">
    <property type="entry name" value="GLYCYL-TRNA SYNTHETASE"/>
    <property type="match status" value="1"/>
</dbReference>
<dbReference type="GO" id="GO:0005829">
    <property type="term" value="C:cytosol"/>
    <property type="evidence" value="ECO:0007669"/>
    <property type="project" value="TreeGrafter"/>
</dbReference>
<evidence type="ECO:0000259" key="12">
    <source>
        <dbReference type="Pfam" id="PF05746"/>
    </source>
</evidence>
<dbReference type="InterPro" id="IPR015944">
    <property type="entry name" value="Gly-tRNA-synth_bsu"/>
</dbReference>
<evidence type="ECO:0000256" key="3">
    <source>
        <dbReference type="ARBA" id="ARBA00011209"/>
    </source>
</evidence>
<dbReference type="GO" id="GO:0005524">
    <property type="term" value="F:ATP binding"/>
    <property type="evidence" value="ECO:0007669"/>
    <property type="project" value="UniProtKB-UniRule"/>
</dbReference>
<dbReference type="GO" id="GO:0004814">
    <property type="term" value="F:arginine-tRNA ligase activity"/>
    <property type="evidence" value="ECO:0007669"/>
    <property type="project" value="InterPro"/>
</dbReference>
<dbReference type="InterPro" id="IPR006194">
    <property type="entry name" value="Gly-tRNA-synth_heterodimer"/>
</dbReference>
<dbReference type="HAMAP" id="MF_00255">
    <property type="entry name" value="Gly_tRNA_synth_beta"/>
    <property type="match status" value="1"/>
</dbReference>
<comment type="subunit">
    <text evidence="3 11">Tetramer of two alpha and two beta subunits.</text>
</comment>
<evidence type="ECO:0000313" key="14">
    <source>
        <dbReference type="Proteomes" id="UP000322165"/>
    </source>
</evidence>